<feature type="signal peptide" evidence="1">
    <location>
        <begin position="1"/>
        <end position="22"/>
    </location>
</feature>
<dbReference type="SUPFAM" id="SSF47781">
    <property type="entry name" value="RuvA domain 2-like"/>
    <property type="match status" value="1"/>
</dbReference>
<proteinExistence type="predicted"/>
<dbReference type="EMBL" id="JADINB010000084">
    <property type="protein sequence ID" value="MBO8429026.1"/>
    <property type="molecule type" value="Genomic_DNA"/>
</dbReference>
<evidence type="ECO:0000256" key="1">
    <source>
        <dbReference type="SAM" id="SignalP"/>
    </source>
</evidence>
<keyword evidence="1" id="KW-0732">Signal</keyword>
<evidence type="ECO:0000313" key="3">
    <source>
        <dbReference type="Proteomes" id="UP000823635"/>
    </source>
</evidence>
<name>A0A9D9DKP4_9BACT</name>
<gene>
    <name evidence="2" type="ORF">IAC68_03715</name>
</gene>
<sequence length="653" mass="71589">MRPFSILAAVLFAVLPYAPCGASGHGGAADSLAIFEESLLERLENITDQIAAEGEIADAESLLEYYSALASDPLNINRAGRADLQGLLFLTPFQIESLLDYRKHGGALLSLDELALLNGFDTYTAELLRPLIFFGPAGGSSDEKSGLRSELYLRTFTKCEDFSPAFLAKYGCSYGERLSLNITAESDAGEQLFTSWKRPFDFVSASLSCSNLSLGGKHANDLFKEWTINTLVLGDFSARLGQGLVLWNSFSPWSATQPSSFYRRGAPLLPYTSSGESDFYRGAAVWLTVKNMDISLLVSCNRKDARIENGKYVTIYDDGLHDTPQAMARRKTMSEYLGAASVGWSFPDFKVGINCIAYMYDRRCGTKPLYYNKYRLYDGLWGNLSLDFAGRAAGFSLFGEIAADRGGALAIVAGASKRFAGDWEAGVQLRHYPADYIAPHAGAASSLSGCYNQTGAVASFSYSSFGRFALEGTLDFCYYPKPRHNIRKPGSHLKASLKFSRVSADGIWNCYVKLSDTWLSVSNLYDFPTNRFSVVLNIERNAGGLFSFGANSRHSFMLGTYSVSAGVKASLSFRRLVAKAGATFYNARLWANRLYTYESELPGTYGGSLLYGKGFSGYVLLKYAFLKKTALYVKFGGTGTSKRLRLGLKVKFG</sequence>
<evidence type="ECO:0000313" key="2">
    <source>
        <dbReference type="EMBL" id="MBO8429026.1"/>
    </source>
</evidence>
<feature type="chain" id="PRO_5038671245" evidence="1">
    <location>
        <begin position="23"/>
        <end position="653"/>
    </location>
</feature>
<dbReference type="Proteomes" id="UP000823635">
    <property type="component" value="Unassembled WGS sequence"/>
</dbReference>
<accession>A0A9D9DKP4</accession>
<protein>
    <submittedName>
        <fullName evidence="2">Helix-hairpin-helix domain-containing protein</fullName>
    </submittedName>
</protein>
<reference evidence="2" key="1">
    <citation type="submission" date="2020-10" db="EMBL/GenBank/DDBJ databases">
        <authorList>
            <person name="Gilroy R."/>
        </authorList>
    </citation>
    <scope>NUCLEOTIDE SEQUENCE</scope>
    <source>
        <strain evidence="2">15467</strain>
    </source>
</reference>
<comment type="caution">
    <text evidence="2">The sequence shown here is derived from an EMBL/GenBank/DDBJ whole genome shotgun (WGS) entry which is preliminary data.</text>
</comment>
<reference evidence="2" key="2">
    <citation type="journal article" date="2021" name="PeerJ">
        <title>Extensive microbial diversity within the chicken gut microbiome revealed by metagenomics and culture.</title>
        <authorList>
            <person name="Gilroy R."/>
            <person name="Ravi A."/>
            <person name="Getino M."/>
            <person name="Pursley I."/>
            <person name="Horton D.L."/>
            <person name="Alikhan N.F."/>
            <person name="Baker D."/>
            <person name="Gharbi K."/>
            <person name="Hall N."/>
            <person name="Watson M."/>
            <person name="Adriaenssens E.M."/>
            <person name="Foster-Nyarko E."/>
            <person name="Jarju S."/>
            <person name="Secka A."/>
            <person name="Antonio M."/>
            <person name="Oren A."/>
            <person name="Chaudhuri R.R."/>
            <person name="La Ragione R."/>
            <person name="Hildebrand F."/>
            <person name="Pallen M.J."/>
        </authorList>
    </citation>
    <scope>NUCLEOTIDE SEQUENCE</scope>
    <source>
        <strain evidence="2">15467</strain>
    </source>
</reference>
<organism evidence="2 3">
    <name type="scientific">Candidatus Egerieousia excrementavium</name>
    <dbReference type="NCBI Taxonomy" id="2840778"/>
    <lineage>
        <taxon>Bacteria</taxon>
        <taxon>Pseudomonadati</taxon>
        <taxon>Bacteroidota</taxon>
        <taxon>Bacteroidia</taxon>
        <taxon>Bacteroidales</taxon>
        <taxon>Candidatus Egerieousia</taxon>
    </lineage>
</organism>
<dbReference type="InterPro" id="IPR010994">
    <property type="entry name" value="RuvA_2-like"/>
</dbReference>
<dbReference type="AlphaFoldDB" id="A0A9D9DKP4"/>